<accession>D8TQY7</accession>
<organism evidence="2">
    <name type="scientific">Volvox carteri f. nagariensis</name>
    <dbReference type="NCBI Taxonomy" id="3068"/>
    <lineage>
        <taxon>Eukaryota</taxon>
        <taxon>Viridiplantae</taxon>
        <taxon>Chlorophyta</taxon>
        <taxon>core chlorophytes</taxon>
        <taxon>Chlorophyceae</taxon>
        <taxon>CS clade</taxon>
        <taxon>Chlamydomonadales</taxon>
        <taxon>Volvocaceae</taxon>
        <taxon>Volvox</taxon>
    </lineage>
</organism>
<dbReference type="RefSeq" id="XP_002948862.1">
    <property type="nucleotide sequence ID" value="XM_002948816.1"/>
</dbReference>
<dbReference type="Proteomes" id="UP000001058">
    <property type="component" value="Unassembled WGS sequence"/>
</dbReference>
<dbReference type="KEGG" id="vcn:VOLCADRAFT_89161"/>
<evidence type="ECO:0000313" key="1">
    <source>
        <dbReference type="EMBL" id="EFJ50242.1"/>
    </source>
</evidence>
<dbReference type="GeneID" id="9623567"/>
<keyword evidence="2" id="KW-1185">Reference proteome</keyword>
<sequence length="333" mass="34303">MNLTSACDEAVPKKHFCGSPWLGPVVSVLTKGLAAPEPSSPQRCSGGTVAAAAAASNLSACASAFGTALRRLELGLVNADDECDYVRSVHVRFGSGDDGGGGRPRQCSLGLQQLLVPPLSASAAALVPAVTALEMTVYCAAGGGGTGSLHGDEHALDLGRYSPLQSLSLRLFSDTATTGFTRGAELRLRGVAARTSLRLMRSDGSAPPQKLGGGLLAALASEGAGLTMAACSKSRCGDDGHGLTVLVLLKRLEHLVLCLLPHFRPTRYSCTVNGTWLPPSLTHMELANVEFCVAPPSPPPLALAAAEASISVSDDAIRPHPQRIFQSRASCGD</sequence>
<name>D8TQY7_VOLCA</name>
<reference evidence="1 2" key="1">
    <citation type="journal article" date="2010" name="Science">
        <title>Genomic analysis of organismal complexity in the multicellular green alga Volvox carteri.</title>
        <authorList>
            <person name="Prochnik S.E."/>
            <person name="Umen J."/>
            <person name="Nedelcu A.M."/>
            <person name="Hallmann A."/>
            <person name="Miller S.M."/>
            <person name="Nishii I."/>
            <person name="Ferris P."/>
            <person name="Kuo A."/>
            <person name="Mitros T."/>
            <person name="Fritz-Laylin L.K."/>
            <person name="Hellsten U."/>
            <person name="Chapman J."/>
            <person name="Simakov O."/>
            <person name="Rensing S.A."/>
            <person name="Terry A."/>
            <person name="Pangilinan J."/>
            <person name="Kapitonov V."/>
            <person name="Jurka J."/>
            <person name="Salamov A."/>
            <person name="Shapiro H."/>
            <person name="Schmutz J."/>
            <person name="Grimwood J."/>
            <person name="Lindquist E."/>
            <person name="Lucas S."/>
            <person name="Grigoriev I.V."/>
            <person name="Schmitt R."/>
            <person name="Kirk D."/>
            <person name="Rokhsar D.S."/>
        </authorList>
    </citation>
    <scope>NUCLEOTIDE SEQUENCE [LARGE SCALE GENOMIC DNA]</scope>
    <source>
        <strain evidence="2">f. Nagariensis / Eve</strain>
    </source>
</reference>
<dbReference type="InParanoid" id="D8TQY7"/>
<evidence type="ECO:0000313" key="2">
    <source>
        <dbReference type="Proteomes" id="UP000001058"/>
    </source>
</evidence>
<gene>
    <name evidence="1" type="ORF">VOLCADRAFT_89161</name>
</gene>
<dbReference type="OrthoDB" id="550691at2759"/>
<dbReference type="AlphaFoldDB" id="D8TQY7"/>
<proteinExistence type="predicted"/>
<dbReference type="EMBL" id="GL378332">
    <property type="protein sequence ID" value="EFJ50242.1"/>
    <property type="molecule type" value="Genomic_DNA"/>
</dbReference>
<protein>
    <submittedName>
        <fullName evidence="1">Uncharacterized protein</fullName>
    </submittedName>
</protein>